<comment type="similarity">
    <text evidence="8">Belongs to the MobA family.</text>
</comment>
<keyword evidence="6 8" id="KW-0342">GTP-binding</keyword>
<dbReference type="AlphaFoldDB" id="A0A4R3KQE6"/>
<dbReference type="EC" id="2.7.7.77" evidence="8"/>
<dbReference type="HAMAP" id="MF_00316">
    <property type="entry name" value="MobA"/>
    <property type="match status" value="1"/>
</dbReference>
<dbReference type="InterPro" id="IPR029044">
    <property type="entry name" value="Nucleotide-diphossugar_trans"/>
</dbReference>
<dbReference type="EMBL" id="SMAE01000012">
    <property type="protein sequence ID" value="TCS87047.1"/>
    <property type="molecule type" value="Genomic_DNA"/>
</dbReference>
<gene>
    <name evidence="8" type="primary">mobA</name>
    <name evidence="10" type="ORF">EDD65_1124</name>
</gene>
<keyword evidence="5 8" id="KW-0460">Magnesium</keyword>
<feature type="binding site" evidence="8">
    <location>
        <position position="96"/>
    </location>
    <ligand>
        <name>GTP</name>
        <dbReference type="ChEBI" id="CHEBI:37565"/>
    </ligand>
</feature>
<dbReference type="GO" id="GO:0061603">
    <property type="term" value="F:molybdenum cofactor guanylyltransferase activity"/>
    <property type="evidence" value="ECO:0007669"/>
    <property type="project" value="UniProtKB-EC"/>
</dbReference>
<keyword evidence="10" id="KW-0548">Nucleotidyltransferase</keyword>
<keyword evidence="11" id="KW-1185">Reference proteome</keyword>
<evidence type="ECO:0000259" key="9">
    <source>
        <dbReference type="Pfam" id="PF12804"/>
    </source>
</evidence>
<accession>A0A4R3KQE6</accession>
<dbReference type="RefSeq" id="WP_132028966.1">
    <property type="nucleotide sequence ID" value="NZ_CP068564.1"/>
</dbReference>
<reference evidence="10 11" key="1">
    <citation type="submission" date="2019-03" db="EMBL/GenBank/DDBJ databases">
        <title>Genomic Encyclopedia of Type Strains, Phase IV (KMG-IV): sequencing the most valuable type-strain genomes for metagenomic binning, comparative biology and taxonomic classification.</title>
        <authorList>
            <person name="Goeker M."/>
        </authorList>
    </citation>
    <scope>NUCLEOTIDE SEQUENCE [LARGE SCALE GENOMIC DNA]</scope>
    <source>
        <strain evidence="10 11">DSM 26752</strain>
    </source>
</reference>
<keyword evidence="3 8" id="KW-0479">Metal-binding</keyword>
<comment type="domain">
    <text evidence="8">The N-terminal domain determines nucleotide recognition and specific binding, while the C-terminal domain determines the specific binding to the target protein.</text>
</comment>
<organism evidence="10 11">
    <name type="scientific">Keratinibaculum paraultunense</name>
    <dbReference type="NCBI Taxonomy" id="1278232"/>
    <lineage>
        <taxon>Bacteria</taxon>
        <taxon>Bacillati</taxon>
        <taxon>Bacillota</taxon>
        <taxon>Tissierellia</taxon>
        <taxon>Tissierellales</taxon>
        <taxon>Tepidimicrobiaceae</taxon>
        <taxon>Keratinibaculum</taxon>
    </lineage>
</organism>
<comment type="caution">
    <text evidence="10">The sequence shown here is derived from an EMBL/GenBank/DDBJ whole genome shotgun (WGS) entry which is preliminary data.</text>
</comment>
<evidence type="ECO:0000256" key="6">
    <source>
        <dbReference type="ARBA" id="ARBA00023134"/>
    </source>
</evidence>
<feature type="domain" description="MobA-like NTP transferase" evidence="9">
    <location>
        <begin position="7"/>
        <end position="161"/>
    </location>
</feature>
<dbReference type="CDD" id="cd02503">
    <property type="entry name" value="MobA"/>
    <property type="match status" value="1"/>
</dbReference>
<dbReference type="GO" id="GO:0005737">
    <property type="term" value="C:cytoplasm"/>
    <property type="evidence" value="ECO:0007669"/>
    <property type="project" value="UniProtKB-SubCell"/>
</dbReference>
<feature type="binding site" evidence="8">
    <location>
        <position position="67"/>
    </location>
    <ligand>
        <name>GTP</name>
        <dbReference type="ChEBI" id="CHEBI:37565"/>
    </ligand>
</feature>
<evidence type="ECO:0000256" key="5">
    <source>
        <dbReference type="ARBA" id="ARBA00022842"/>
    </source>
</evidence>
<dbReference type="GO" id="GO:0046872">
    <property type="term" value="F:metal ion binding"/>
    <property type="evidence" value="ECO:0007669"/>
    <property type="project" value="UniProtKB-KW"/>
</dbReference>
<dbReference type="OrthoDB" id="9788394at2"/>
<comment type="caution">
    <text evidence="8">Lacks conserved residue(s) required for the propagation of feature annotation.</text>
</comment>
<comment type="catalytic activity">
    <reaction evidence="8">
        <text>Mo-molybdopterin + GTP + H(+) = Mo-molybdopterin guanine dinucleotide + diphosphate</text>
        <dbReference type="Rhea" id="RHEA:34243"/>
        <dbReference type="ChEBI" id="CHEBI:15378"/>
        <dbReference type="ChEBI" id="CHEBI:33019"/>
        <dbReference type="ChEBI" id="CHEBI:37565"/>
        <dbReference type="ChEBI" id="CHEBI:71302"/>
        <dbReference type="ChEBI" id="CHEBI:71310"/>
        <dbReference type="EC" id="2.7.7.77"/>
    </reaction>
</comment>
<evidence type="ECO:0000256" key="3">
    <source>
        <dbReference type="ARBA" id="ARBA00022723"/>
    </source>
</evidence>
<dbReference type="InterPro" id="IPR025877">
    <property type="entry name" value="MobA-like_NTP_Trfase"/>
</dbReference>
<dbReference type="Pfam" id="PF12804">
    <property type="entry name" value="NTP_transf_3"/>
    <property type="match status" value="1"/>
</dbReference>
<evidence type="ECO:0000256" key="4">
    <source>
        <dbReference type="ARBA" id="ARBA00022741"/>
    </source>
</evidence>
<dbReference type="Gene3D" id="3.90.550.10">
    <property type="entry name" value="Spore Coat Polysaccharide Biosynthesis Protein SpsA, Chain A"/>
    <property type="match status" value="1"/>
</dbReference>
<evidence type="ECO:0000256" key="8">
    <source>
        <dbReference type="HAMAP-Rule" id="MF_00316"/>
    </source>
</evidence>
<dbReference type="GO" id="GO:0005525">
    <property type="term" value="F:GTP binding"/>
    <property type="evidence" value="ECO:0007669"/>
    <property type="project" value="UniProtKB-UniRule"/>
</dbReference>
<proteinExistence type="inferred from homology"/>
<dbReference type="GO" id="GO:0006777">
    <property type="term" value="P:Mo-molybdopterin cofactor biosynthetic process"/>
    <property type="evidence" value="ECO:0007669"/>
    <property type="project" value="UniProtKB-KW"/>
</dbReference>
<dbReference type="PANTHER" id="PTHR19136:SF81">
    <property type="entry name" value="MOLYBDENUM COFACTOR GUANYLYLTRANSFERASE"/>
    <property type="match status" value="1"/>
</dbReference>
<name>A0A4R3KQE6_9FIRM</name>
<keyword evidence="2 8" id="KW-0808">Transferase</keyword>
<protein>
    <recommendedName>
        <fullName evidence="8">Probable molybdenum cofactor guanylyltransferase</fullName>
        <shortName evidence="8">MoCo guanylyltransferase</shortName>
        <ecNumber evidence="8">2.7.7.77</ecNumber>
    </recommendedName>
    <alternativeName>
        <fullName evidence="8">GTP:molybdopterin guanylyltransferase</fullName>
    </alternativeName>
    <alternativeName>
        <fullName evidence="8">Mo-MPT guanylyltransferase</fullName>
    </alternativeName>
    <alternativeName>
        <fullName evidence="8">Molybdopterin guanylyltransferase</fullName>
    </alternativeName>
    <alternativeName>
        <fullName evidence="8">Molybdopterin-guanine dinucleotide synthase</fullName>
        <shortName evidence="8">MGD synthase</shortName>
    </alternativeName>
</protein>
<evidence type="ECO:0000313" key="10">
    <source>
        <dbReference type="EMBL" id="TCS87047.1"/>
    </source>
</evidence>
<evidence type="ECO:0000256" key="2">
    <source>
        <dbReference type="ARBA" id="ARBA00022679"/>
    </source>
</evidence>
<evidence type="ECO:0000256" key="1">
    <source>
        <dbReference type="ARBA" id="ARBA00022490"/>
    </source>
</evidence>
<keyword evidence="7 8" id="KW-0501">Molybdenum cofactor biosynthesis</keyword>
<evidence type="ECO:0000313" key="11">
    <source>
        <dbReference type="Proteomes" id="UP000294567"/>
    </source>
</evidence>
<evidence type="ECO:0000256" key="7">
    <source>
        <dbReference type="ARBA" id="ARBA00023150"/>
    </source>
</evidence>
<keyword evidence="1 8" id="KW-0963">Cytoplasm</keyword>
<dbReference type="InterPro" id="IPR013482">
    <property type="entry name" value="Molybde_CF_guanTrfase"/>
</dbReference>
<feature type="binding site" evidence="8">
    <location>
        <begin position="10"/>
        <end position="12"/>
    </location>
    <ligand>
        <name>GTP</name>
        <dbReference type="ChEBI" id="CHEBI:37565"/>
    </ligand>
</feature>
<dbReference type="PANTHER" id="PTHR19136">
    <property type="entry name" value="MOLYBDENUM COFACTOR GUANYLYLTRANSFERASE"/>
    <property type="match status" value="1"/>
</dbReference>
<comment type="subcellular location">
    <subcellularLocation>
        <location evidence="8">Cytoplasm</location>
    </subcellularLocation>
</comment>
<sequence>MKKFGTAIILAGGKSSRMGFDKQFLKINNKRLIDMMIEKLKKEFEEIIIVTNKPKEYRGYGQKILTDIIKNAGPLAGIYTGLKEAKFEYAFVIACDMPNIDIDYINYMKEIIDKYKVDVCITKVNGNIEPFHGFYSKKITESIREHLETEKRDIKSLVKKLNTYYIEEKLVKRYSPSLDIFKNLNTKKDLEHFNEKLGGKSSC</sequence>
<feature type="binding site" evidence="8">
    <location>
        <position position="22"/>
    </location>
    <ligand>
        <name>GTP</name>
        <dbReference type="ChEBI" id="CHEBI:37565"/>
    </ligand>
</feature>
<feature type="binding site" evidence="8">
    <location>
        <position position="96"/>
    </location>
    <ligand>
        <name>Mg(2+)</name>
        <dbReference type="ChEBI" id="CHEBI:18420"/>
    </ligand>
</feature>
<dbReference type="SUPFAM" id="SSF53448">
    <property type="entry name" value="Nucleotide-diphospho-sugar transferases"/>
    <property type="match status" value="1"/>
</dbReference>
<keyword evidence="4 8" id="KW-0547">Nucleotide-binding</keyword>
<comment type="function">
    <text evidence="8">Transfers a GMP moiety from GTP to Mo-molybdopterin (Mo-MPT) cofactor (Moco or molybdenum cofactor) to form Mo-molybdopterin guanine dinucleotide (Mo-MGD) cofactor.</text>
</comment>
<comment type="cofactor">
    <cofactor evidence="8">
        <name>Mg(2+)</name>
        <dbReference type="ChEBI" id="CHEBI:18420"/>
    </cofactor>
</comment>
<dbReference type="Proteomes" id="UP000294567">
    <property type="component" value="Unassembled WGS sequence"/>
</dbReference>